<organism evidence="2">
    <name type="scientific">Capitella teleta</name>
    <name type="common">Polychaete worm</name>
    <dbReference type="NCBI Taxonomy" id="283909"/>
    <lineage>
        <taxon>Eukaryota</taxon>
        <taxon>Metazoa</taxon>
        <taxon>Spiralia</taxon>
        <taxon>Lophotrochozoa</taxon>
        <taxon>Annelida</taxon>
        <taxon>Polychaeta</taxon>
        <taxon>Sedentaria</taxon>
        <taxon>Scolecida</taxon>
        <taxon>Capitellidae</taxon>
        <taxon>Capitella</taxon>
    </lineage>
</organism>
<keyword evidence="4" id="KW-1185">Reference proteome</keyword>
<feature type="compositionally biased region" description="Polar residues" evidence="1">
    <location>
        <begin position="175"/>
        <end position="184"/>
    </location>
</feature>
<dbReference type="AlphaFoldDB" id="R7VKM4"/>
<feature type="compositionally biased region" description="Low complexity" evidence="1">
    <location>
        <begin position="346"/>
        <end position="367"/>
    </location>
</feature>
<feature type="region of interest" description="Disordered" evidence="1">
    <location>
        <begin position="231"/>
        <end position="413"/>
    </location>
</feature>
<dbReference type="HOGENOM" id="CLU_627372_0_0_1"/>
<dbReference type="EnsemblMetazoa" id="CapteT228370">
    <property type="protein sequence ID" value="CapteP228370"/>
    <property type="gene ID" value="CapteG228370"/>
</dbReference>
<feature type="compositionally biased region" description="Low complexity" evidence="1">
    <location>
        <begin position="395"/>
        <end position="411"/>
    </location>
</feature>
<reference evidence="3" key="3">
    <citation type="submission" date="2015-06" db="UniProtKB">
        <authorList>
            <consortium name="EnsemblMetazoa"/>
        </authorList>
    </citation>
    <scope>IDENTIFICATION</scope>
</reference>
<feature type="compositionally biased region" description="Low complexity" evidence="1">
    <location>
        <begin position="303"/>
        <end position="314"/>
    </location>
</feature>
<proteinExistence type="predicted"/>
<dbReference type="EMBL" id="AMQN01000588">
    <property type="status" value="NOT_ANNOTATED_CDS"/>
    <property type="molecule type" value="Genomic_DNA"/>
</dbReference>
<feature type="compositionally biased region" description="Polar residues" evidence="1">
    <location>
        <begin position="71"/>
        <end position="80"/>
    </location>
</feature>
<protein>
    <submittedName>
        <fullName evidence="2 3">Uncharacterized protein</fullName>
    </submittedName>
</protein>
<sequence>MADQFEVPPRGSSRRQSASSSLHSPSATSTTSDPSQQSAPFSRTRLHTSQSAASPPRSATEQLKQLAARHSGSTASTGSVAPSYHLWQASPNSEAKHSEPSCATDSLLQGAKEQSSEIEPQKPSSTKANPIQPIQTRQSTASAGKEIRATRKRSLSSASSSSLTSISSDYFSKVPRNSASTSAGNFAAASPDNSSSNCNLLSAGFSGIKAALRSNPWYNLVPGLPYYTSWRGLSPSSGKSPSHEFTAPTPSTDTPKTDSKHHNTRKRLETPEEASPVFNQPAAAPEDPSVDLRHILPKKRPRLLQAAAQVASSLTSRPPQKKGRRRSSGKKNSVADYLGARKLTTGSCASSSHRSSVVVSGKRGASSLPPQPGVSTSSASKTQVTNMSGHELKESASSSSPQPSVEQDPSSAALGATASGDFILTSVQLSFYLLGGR</sequence>
<name>R7VKM4_CAPTE</name>
<evidence type="ECO:0000313" key="3">
    <source>
        <dbReference type="EnsemblMetazoa" id="CapteP228370"/>
    </source>
</evidence>
<feature type="compositionally biased region" description="Basic and acidic residues" evidence="1">
    <location>
        <begin position="255"/>
        <end position="270"/>
    </location>
</feature>
<feature type="compositionally biased region" description="Polar residues" evidence="1">
    <location>
        <begin position="47"/>
        <end position="63"/>
    </location>
</feature>
<gene>
    <name evidence="2" type="ORF">CAPTEDRAFT_228370</name>
</gene>
<reference evidence="4" key="1">
    <citation type="submission" date="2012-12" db="EMBL/GenBank/DDBJ databases">
        <authorList>
            <person name="Hellsten U."/>
            <person name="Grimwood J."/>
            <person name="Chapman J.A."/>
            <person name="Shapiro H."/>
            <person name="Aerts A."/>
            <person name="Otillar R.P."/>
            <person name="Terry A.Y."/>
            <person name="Boore J.L."/>
            <person name="Simakov O."/>
            <person name="Marletaz F."/>
            <person name="Cho S.-J."/>
            <person name="Edsinger-Gonzales E."/>
            <person name="Havlak P."/>
            <person name="Kuo D.-H."/>
            <person name="Larsson T."/>
            <person name="Lv J."/>
            <person name="Arendt D."/>
            <person name="Savage R."/>
            <person name="Osoegawa K."/>
            <person name="de Jong P."/>
            <person name="Lindberg D.R."/>
            <person name="Seaver E.C."/>
            <person name="Weisblat D.A."/>
            <person name="Putnam N.H."/>
            <person name="Grigoriev I.V."/>
            <person name="Rokhsar D.S."/>
        </authorList>
    </citation>
    <scope>NUCLEOTIDE SEQUENCE</scope>
    <source>
        <strain evidence="4">I ESC-2004</strain>
    </source>
</reference>
<feature type="compositionally biased region" description="Low complexity" evidence="1">
    <location>
        <begin position="8"/>
        <end position="40"/>
    </location>
</feature>
<dbReference type="EMBL" id="KB292506">
    <property type="protein sequence ID" value="ELU17506.1"/>
    <property type="molecule type" value="Genomic_DNA"/>
</dbReference>
<reference evidence="2 4" key="2">
    <citation type="journal article" date="2013" name="Nature">
        <title>Insights into bilaterian evolution from three spiralian genomes.</title>
        <authorList>
            <person name="Simakov O."/>
            <person name="Marletaz F."/>
            <person name="Cho S.J."/>
            <person name="Edsinger-Gonzales E."/>
            <person name="Havlak P."/>
            <person name="Hellsten U."/>
            <person name="Kuo D.H."/>
            <person name="Larsson T."/>
            <person name="Lv J."/>
            <person name="Arendt D."/>
            <person name="Savage R."/>
            <person name="Osoegawa K."/>
            <person name="de Jong P."/>
            <person name="Grimwood J."/>
            <person name="Chapman J.A."/>
            <person name="Shapiro H."/>
            <person name="Aerts A."/>
            <person name="Otillar R.P."/>
            <person name="Terry A.Y."/>
            <person name="Boore J.L."/>
            <person name="Grigoriev I.V."/>
            <person name="Lindberg D.R."/>
            <person name="Seaver E.C."/>
            <person name="Weisblat D.A."/>
            <person name="Putnam N.H."/>
            <person name="Rokhsar D.S."/>
        </authorList>
    </citation>
    <scope>NUCLEOTIDE SEQUENCE</scope>
    <source>
        <strain evidence="2 4">I ESC-2004</strain>
    </source>
</reference>
<evidence type="ECO:0000313" key="4">
    <source>
        <dbReference type="Proteomes" id="UP000014760"/>
    </source>
</evidence>
<accession>R7VKM4</accession>
<feature type="compositionally biased region" description="Polar residues" evidence="1">
    <location>
        <begin position="122"/>
        <end position="142"/>
    </location>
</feature>
<evidence type="ECO:0000313" key="2">
    <source>
        <dbReference type="EMBL" id="ELU17506.1"/>
    </source>
</evidence>
<feature type="compositionally biased region" description="Polar residues" evidence="1">
    <location>
        <begin position="373"/>
        <end position="388"/>
    </location>
</feature>
<evidence type="ECO:0000256" key="1">
    <source>
        <dbReference type="SAM" id="MobiDB-lite"/>
    </source>
</evidence>
<feature type="compositionally biased region" description="Low complexity" evidence="1">
    <location>
        <begin position="155"/>
        <end position="168"/>
    </location>
</feature>
<dbReference type="Proteomes" id="UP000014760">
    <property type="component" value="Unassembled WGS sequence"/>
</dbReference>
<feature type="compositionally biased region" description="Basic residues" evidence="1">
    <location>
        <begin position="319"/>
        <end position="329"/>
    </location>
</feature>
<feature type="compositionally biased region" description="Polar residues" evidence="1">
    <location>
        <begin position="191"/>
        <end position="200"/>
    </location>
</feature>
<feature type="region of interest" description="Disordered" evidence="1">
    <location>
        <begin position="1"/>
        <end position="200"/>
    </location>
</feature>